<dbReference type="PANTHER" id="PTHR12215:SF10">
    <property type="entry name" value="L-AMINOADIPATE-SEMIALDEHYDE DEHYDROGENASE-PHOSPHOPANTETHEINYL TRANSFERASE"/>
    <property type="match status" value="1"/>
</dbReference>
<dbReference type="Proteomes" id="UP000694044">
    <property type="component" value="Unassembled WGS sequence"/>
</dbReference>
<feature type="domain" description="4'-phosphopantetheinyl transferase N-terminal" evidence="3">
    <location>
        <begin position="17"/>
        <end position="115"/>
    </location>
</feature>
<dbReference type="AlphaFoldDB" id="A0A8T1WDJ2"/>
<comment type="caution">
    <text evidence="4">The sequence shown here is derived from an EMBL/GenBank/DDBJ whole genome shotgun (WGS) entry which is preliminary data.</text>
</comment>
<evidence type="ECO:0000313" key="4">
    <source>
        <dbReference type="EMBL" id="KAG7390260.1"/>
    </source>
</evidence>
<proteinExistence type="predicted"/>
<name>A0A8T1WDJ2_9STRA</name>
<dbReference type="InterPro" id="IPR055066">
    <property type="entry name" value="AASDHPPT_N"/>
</dbReference>
<evidence type="ECO:0000259" key="3">
    <source>
        <dbReference type="Pfam" id="PF22624"/>
    </source>
</evidence>
<evidence type="ECO:0008006" key="6">
    <source>
        <dbReference type="Google" id="ProtNLM"/>
    </source>
</evidence>
<reference evidence="4" key="1">
    <citation type="submission" date="2021-02" db="EMBL/GenBank/DDBJ databases">
        <authorList>
            <person name="Palmer J.M."/>
        </authorList>
    </citation>
    <scope>NUCLEOTIDE SEQUENCE</scope>
    <source>
        <strain evidence="4">SCRP734</strain>
    </source>
</reference>
<dbReference type="PANTHER" id="PTHR12215">
    <property type="entry name" value="PHOSPHOPANTETHEINE TRANSFERASE"/>
    <property type="match status" value="1"/>
</dbReference>
<protein>
    <recommendedName>
        <fullName evidence="6">4'-phosphopantetheinyl transferase domain-containing protein</fullName>
    </recommendedName>
</protein>
<gene>
    <name evidence="4" type="ORF">PHYPSEUDO_008398</name>
</gene>
<dbReference type="Pfam" id="PF22624">
    <property type="entry name" value="AASDHPPT_N"/>
    <property type="match status" value="1"/>
</dbReference>
<dbReference type="FunFam" id="3.90.470.20:FF:000003">
    <property type="entry name" value="L-aminoadipate-semialdehyde dehydrogenase-phosphopantetheinyl transferase"/>
    <property type="match status" value="1"/>
</dbReference>
<feature type="domain" description="4'-phosphopantetheinyl transferase" evidence="2">
    <location>
        <begin position="119"/>
        <end position="227"/>
    </location>
</feature>
<dbReference type="InterPro" id="IPR008278">
    <property type="entry name" value="4-PPantetheinyl_Trfase_dom"/>
</dbReference>
<sequence length="281" mass="31976">MAPPPSTCCLRFVDVAAWDPSSPQWRRLLLQLPAHEQKQVTRFMFAKDQKLALASRLLQRQLIHELFGENYNAIDIARTPENKPYWKRSTVSAAPPSWNYNVSHHGTIVAIASDSRALVGVDVVRVTDRPHRTSSVEGFFRAFAGHFNPREWEFIRSTEDEDSQYTRFYRLWSLKESYIKAVGVGLGFSLLRAEFVRVDPTRGDQWGLLLDGQRASDWYFTCTEVDATHLVSVAYGPFSAMWKPETSSLFAHAGLFPGVPNAVNIEDTAAWNEWRVGDLLQ</sequence>
<dbReference type="GO" id="GO:0005829">
    <property type="term" value="C:cytosol"/>
    <property type="evidence" value="ECO:0007669"/>
    <property type="project" value="TreeGrafter"/>
</dbReference>
<dbReference type="Pfam" id="PF01648">
    <property type="entry name" value="ACPS"/>
    <property type="match status" value="1"/>
</dbReference>
<dbReference type="InterPro" id="IPR050559">
    <property type="entry name" value="P-Pant_transferase_sf"/>
</dbReference>
<accession>A0A8T1WDJ2</accession>
<keyword evidence="5" id="KW-1185">Reference proteome</keyword>
<evidence type="ECO:0000313" key="5">
    <source>
        <dbReference type="Proteomes" id="UP000694044"/>
    </source>
</evidence>
<dbReference type="EMBL" id="JAGDFM010000034">
    <property type="protein sequence ID" value="KAG7390260.1"/>
    <property type="molecule type" value="Genomic_DNA"/>
</dbReference>
<organism evidence="4 5">
    <name type="scientific">Phytophthora pseudosyringae</name>
    <dbReference type="NCBI Taxonomy" id="221518"/>
    <lineage>
        <taxon>Eukaryota</taxon>
        <taxon>Sar</taxon>
        <taxon>Stramenopiles</taxon>
        <taxon>Oomycota</taxon>
        <taxon>Peronosporomycetes</taxon>
        <taxon>Peronosporales</taxon>
        <taxon>Peronosporaceae</taxon>
        <taxon>Phytophthora</taxon>
    </lineage>
</organism>
<evidence type="ECO:0000259" key="2">
    <source>
        <dbReference type="Pfam" id="PF01648"/>
    </source>
</evidence>
<evidence type="ECO:0000256" key="1">
    <source>
        <dbReference type="ARBA" id="ARBA00022679"/>
    </source>
</evidence>
<dbReference type="GO" id="GO:0000287">
    <property type="term" value="F:magnesium ion binding"/>
    <property type="evidence" value="ECO:0007669"/>
    <property type="project" value="InterPro"/>
</dbReference>
<dbReference type="GO" id="GO:0008897">
    <property type="term" value="F:holo-[acyl-carrier-protein] synthase activity"/>
    <property type="evidence" value="ECO:0007669"/>
    <property type="project" value="InterPro"/>
</dbReference>
<dbReference type="OrthoDB" id="26719at2759"/>
<keyword evidence="1" id="KW-0808">Transferase</keyword>
<dbReference type="GO" id="GO:0019878">
    <property type="term" value="P:lysine biosynthetic process via aminoadipic acid"/>
    <property type="evidence" value="ECO:0007669"/>
    <property type="project" value="TreeGrafter"/>
</dbReference>